<keyword evidence="8 11" id="KW-0472">Membrane</keyword>
<evidence type="ECO:0000256" key="8">
    <source>
        <dbReference type="ARBA" id="ARBA00023136"/>
    </source>
</evidence>
<dbReference type="GO" id="GO:0005886">
    <property type="term" value="C:plasma membrane"/>
    <property type="evidence" value="ECO:0007669"/>
    <property type="project" value="UniProtKB-SubCell"/>
</dbReference>
<feature type="transmembrane region" description="Helical" evidence="11">
    <location>
        <begin position="82"/>
        <end position="104"/>
    </location>
</feature>
<evidence type="ECO:0000313" key="12">
    <source>
        <dbReference type="EMBL" id="CAD7684842.1"/>
    </source>
</evidence>
<keyword evidence="5 11" id="KW-0812">Transmembrane</keyword>
<keyword evidence="13" id="KW-1185">Reference proteome</keyword>
<feature type="transmembrane region" description="Helical" evidence="11">
    <location>
        <begin position="49"/>
        <end position="70"/>
    </location>
</feature>
<evidence type="ECO:0000256" key="7">
    <source>
        <dbReference type="ARBA" id="ARBA00023040"/>
    </source>
</evidence>
<comment type="subcellular location">
    <subcellularLocation>
        <location evidence="1 11">Cell membrane</location>
        <topology evidence="1 11">Multi-pass membrane protein</topology>
    </subcellularLocation>
</comment>
<evidence type="ECO:0000256" key="4">
    <source>
        <dbReference type="ARBA" id="ARBA00022507"/>
    </source>
</evidence>
<feature type="transmembrane region" description="Helical" evidence="11">
    <location>
        <begin position="20"/>
        <end position="37"/>
    </location>
</feature>
<dbReference type="InterPro" id="IPR004072">
    <property type="entry name" value="Vmron_rcpt_1"/>
</dbReference>
<proteinExistence type="inferred from homology"/>
<comment type="caution">
    <text evidence="12">The sequence shown here is derived from an EMBL/GenBank/DDBJ whole genome shotgun (WGS) entry which is preliminary data.</text>
</comment>
<keyword evidence="9 11" id="KW-0675">Receptor</keyword>
<name>A0A811Z848_NYCPR</name>
<dbReference type="Pfam" id="PF03402">
    <property type="entry name" value="V1R"/>
    <property type="match status" value="1"/>
</dbReference>
<keyword evidence="3 11" id="KW-1003">Cell membrane</keyword>
<keyword evidence="7 11" id="KW-0297">G-protein coupled receptor</keyword>
<dbReference type="Proteomes" id="UP000645828">
    <property type="component" value="Unassembled WGS sequence"/>
</dbReference>
<evidence type="ECO:0000256" key="6">
    <source>
        <dbReference type="ARBA" id="ARBA00022989"/>
    </source>
</evidence>
<sequence>MFQLCCHKKNVFYPQAGIEISENTLLIFLHILVFLVGPKLKLTDLTITHLAIIHIMMLFTMGFLVSTDIWRHKVSSDFKFKVIVLLNKVLRGLSICTTCLLSVLQATSRPSSPWAAKFKLKSHPVNLLLCTLATSIETQASLWFLAEHCCFLPIIYIHRGFFFTLKTFRDVFFMGLMVLSRGYTIILLCRHKQQATQTILLLLSCFVIIYCVDFIISFSTGMTWTNDPILVCIWMLMVNGHDTVPWC</sequence>
<organism evidence="12 13">
    <name type="scientific">Nyctereutes procyonoides</name>
    <name type="common">Raccoon dog</name>
    <name type="synonym">Canis procyonoides</name>
    <dbReference type="NCBI Taxonomy" id="34880"/>
    <lineage>
        <taxon>Eukaryota</taxon>
        <taxon>Metazoa</taxon>
        <taxon>Chordata</taxon>
        <taxon>Craniata</taxon>
        <taxon>Vertebrata</taxon>
        <taxon>Euteleostomi</taxon>
        <taxon>Mammalia</taxon>
        <taxon>Eutheria</taxon>
        <taxon>Laurasiatheria</taxon>
        <taxon>Carnivora</taxon>
        <taxon>Caniformia</taxon>
        <taxon>Canidae</taxon>
        <taxon>Nyctereutes</taxon>
    </lineage>
</organism>
<feature type="transmembrane region" description="Helical" evidence="11">
    <location>
        <begin position="200"/>
        <end position="218"/>
    </location>
</feature>
<comment type="similarity">
    <text evidence="2 11">Belongs to the G-protein coupled receptor 1 family.</text>
</comment>
<gene>
    <name evidence="12" type="ORF">NYPRO_LOCUS17635</name>
</gene>
<dbReference type="AlphaFoldDB" id="A0A811Z848"/>
<keyword evidence="6 11" id="KW-1133">Transmembrane helix</keyword>
<evidence type="ECO:0000256" key="3">
    <source>
        <dbReference type="ARBA" id="ARBA00022475"/>
    </source>
</evidence>
<evidence type="ECO:0000256" key="5">
    <source>
        <dbReference type="ARBA" id="ARBA00022692"/>
    </source>
</evidence>
<evidence type="ECO:0000256" key="10">
    <source>
        <dbReference type="ARBA" id="ARBA00023224"/>
    </source>
</evidence>
<keyword evidence="4 11" id="KW-0589">Pheromone response</keyword>
<dbReference type="SUPFAM" id="SSF81321">
    <property type="entry name" value="Family A G protein-coupled receptor-like"/>
    <property type="match status" value="1"/>
</dbReference>
<keyword evidence="10 11" id="KW-0807">Transducer</keyword>
<feature type="transmembrane region" description="Helical" evidence="11">
    <location>
        <begin position="171"/>
        <end position="188"/>
    </location>
</feature>
<dbReference type="EMBL" id="CAJHUB010000760">
    <property type="protein sequence ID" value="CAD7684842.1"/>
    <property type="molecule type" value="Genomic_DNA"/>
</dbReference>
<dbReference type="GO" id="GO:0016503">
    <property type="term" value="F:pheromone receptor activity"/>
    <property type="evidence" value="ECO:0007669"/>
    <property type="project" value="InterPro"/>
</dbReference>
<evidence type="ECO:0000256" key="11">
    <source>
        <dbReference type="RuleBase" id="RU364061"/>
    </source>
</evidence>
<evidence type="ECO:0000256" key="2">
    <source>
        <dbReference type="ARBA" id="ARBA00010663"/>
    </source>
</evidence>
<dbReference type="GO" id="GO:0019236">
    <property type="term" value="P:response to pheromone"/>
    <property type="evidence" value="ECO:0007669"/>
    <property type="project" value="UniProtKB-KW"/>
</dbReference>
<protein>
    <recommendedName>
        <fullName evidence="11">Vomeronasal type-1 receptor</fullName>
    </recommendedName>
</protein>
<reference evidence="12" key="1">
    <citation type="submission" date="2020-12" db="EMBL/GenBank/DDBJ databases">
        <authorList>
            <consortium name="Molecular Ecology Group"/>
        </authorList>
    </citation>
    <scope>NUCLEOTIDE SEQUENCE</scope>
    <source>
        <strain evidence="12">TBG_1078</strain>
    </source>
</reference>
<evidence type="ECO:0000313" key="13">
    <source>
        <dbReference type="Proteomes" id="UP000645828"/>
    </source>
</evidence>
<dbReference type="PANTHER" id="PTHR24062">
    <property type="entry name" value="VOMERONASAL TYPE-1 RECEPTOR"/>
    <property type="match status" value="1"/>
</dbReference>
<evidence type="ECO:0000256" key="1">
    <source>
        <dbReference type="ARBA" id="ARBA00004651"/>
    </source>
</evidence>
<accession>A0A811Z848</accession>
<evidence type="ECO:0000256" key="9">
    <source>
        <dbReference type="ARBA" id="ARBA00023170"/>
    </source>
</evidence>